<gene>
    <name evidence="1" type="ORF">APZ42_032491</name>
</gene>
<dbReference type="AlphaFoldDB" id="A0A164LLG9"/>
<evidence type="ECO:0000313" key="1">
    <source>
        <dbReference type="EMBL" id="KZS04227.1"/>
    </source>
</evidence>
<name>A0A164LLG9_9CRUS</name>
<evidence type="ECO:0000313" key="2">
    <source>
        <dbReference type="Proteomes" id="UP000076858"/>
    </source>
</evidence>
<organism evidence="1 2">
    <name type="scientific">Daphnia magna</name>
    <dbReference type="NCBI Taxonomy" id="35525"/>
    <lineage>
        <taxon>Eukaryota</taxon>
        <taxon>Metazoa</taxon>
        <taxon>Ecdysozoa</taxon>
        <taxon>Arthropoda</taxon>
        <taxon>Crustacea</taxon>
        <taxon>Branchiopoda</taxon>
        <taxon>Diplostraca</taxon>
        <taxon>Cladocera</taxon>
        <taxon>Anomopoda</taxon>
        <taxon>Daphniidae</taxon>
        <taxon>Daphnia</taxon>
    </lineage>
</organism>
<dbReference type="EMBL" id="LRGB01003123">
    <property type="protein sequence ID" value="KZS04227.1"/>
    <property type="molecule type" value="Genomic_DNA"/>
</dbReference>
<dbReference type="Proteomes" id="UP000076858">
    <property type="component" value="Unassembled WGS sequence"/>
</dbReference>
<protein>
    <submittedName>
        <fullName evidence="1">Uncharacterized protein</fullName>
    </submittedName>
</protein>
<keyword evidence="2" id="KW-1185">Reference proteome</keyword>
<sequence length="54" mass="6284">MNRDGRREPAEEKKHDSCHWISLYALRTTCRTLCCCNEAKPVKDRLQSQSTIGF</sequence>
<reference evidence="1 2" key="1">
    <citation type="submission" date="2016-03" db="EMBL/GenBank/DDBJ databases">
        <title>EvidentialGene: Evidence-directed Construction of Genes on Genomes.</title>
        <authorList>
            <person name="Gilbert D.G."/>
            <person name="Choi J.-H."/>
            <person name="Mockaitis K."/>
            <person name="Colbourne J."/>
            <person name="Pfrender M."/>
        </authorList>
    </citation>
    <scope>NUCLEOTIDE SEQUENCE [LARGE SCALE GENOMIC DNA]</scope>
    <source>
        <strain evidence="1 2">Xinb3</strain>
        <tissue evidence="1">Complete organism</tissue>
    </source>
</reference>
<proteinExistence type="predicted"/>
<comment type="caution">
    <text evidence="1">The sequence shown here is derived from an EMBL/GenBank/DDBJ whole genome shotgun (WGS) entry which is preliminary data.</text>
</comment>
<accession>A0A164LLG9</accession>